<dbReference type="GO" id="GO:0005794">
    <property type="term" value="C:Golgi apparatus"/>
    <property type="evidence" value="ECO:0007669"/>
    <property type="project" value="UniProtKB-SubCell"/>
</dbReference>
<dbReference type="Gene3D" id="3.40.850.10">
    <property type="entry name" value="Kinesin motor domain"/>
    <property type="match status" value="2"/>
</dbReference>
<feature type="region of interest" description="Disordered" evidence="19">
    <location>
        <begin position="826"/>
        <end position="857"/>
    </location>
</feature>
<dbReference type="GO" id="GO:0015031">
    <property type="term" value="P:protein transport"/>
    <property type="evidence" value="ECO:0007669"/>
    <property type="project" value="UniProtKB-KW"/>
</dbReference>
<evidence type="ECO:0000256" key="11">
    <source>
        <dbReference type="ARBA" id="ARBA00023034"/>
    </source>
</evidence>
<dbReference type="FunFam" id="3.40.850.10:FF:000094">
    <property type="entry name" value="Kinesin-like protein"/>
    <property type="match status" value="1"/>
</dbReference>
<evidence type="ECO:0000256" key="8">
    <source>
        <dbReference type="ARBA" id="ARBA00022840"/>
    </source>
</evidence>
<evidence type="ECO:0000256" key="15">
    <source>
        <dbReference type="ARBA" id="ARBA00055972"/>
    </source>
</evidence>
<feature type="domain" description="Kinesin motor" evidence="20">
    <location>
        <begin position="61"/>
        <end position="512"/>
    </location>
</feature>
<dbReference type="InterPro" id="IPR047149">
    <property type="entry name" value="KIF11-like"/>
</dbReference>
<dbReference type="GO" id="GO:0008574">
    <property type="term" value="F:plus-end-directed microtubule motor activity"/>
    <property type="evidence" value="ECO:0007669"/>
    <property type="project" value="TreeGrafter"/>
</dbReference>
<dbReference type="PANTHER" id="PTHR47970:SF29">
    <property type="entry name" value="KINESIN FAMILY MEMBER 20B"/>
    <property type="match status" value="1"/>
</dbReference>
<dbReference type="InterPro" id="IPR036961">
    <property type="entry name" value="Kinesin_motor_dom_sf"/>
</dbReference>
<feature type="coiled-coil region" evidence="18">
    <location>
        <begin position="618"/>
        <end position="722"/>
    </location>
</feature>
<keyword evidence="14" id="KW-0206">Cytoskeleton</keyword>
<feature type="compositionally biased region" description="Acidic residues" evidence="19">
    <location>
        <begin position="541"/>
        <end position="557"/>
    </location>
</feature>
<dbReference type="PRINTS" id="PR00380">
    <property type="entry name" value="KINESINHEAVY"/>
</dbReference>
<dbReference type="GO" id="GO:0090307">
    <property type="term" value="P:mitotic spindle assembly"/>
    <property type="evidence" value="ECO:0007669"/>
    <property type="project" value="TreeGrafter"/>
</dbReference>
<dbReference type="InterPro" id="IPR027417">
    <property type="entry name" value="P-loop_NTPase"/>
</dbReference>
<keyword evidence="4" id="KW-0963">Cytoplasm</keyword>
<comment type="subcellular location">
    <subcellularLocation>
        <location evidence="1">Cytoplasm</location>
        <location evidence="1">Cytoskeleton</location>
        <location evidence="1">Spindle</location>
    </subcellularLocation>
    <subcellularLocation>
        <location evidence="2">Golgi apparatus</location>
    </subcellularLocation>
</comment>
<dbReference type="EMBL" id="VZUH01004549">
    <property type="protein sequence ID" value="NXU88800.1"/>
    <property type="molecule type" value="Genomic_DNA"/>
</dbReference>
<evidence type="ECO:0000256" key="2">
    <source>
        <dbReference type="ARBA" id="ARBA00004555"/>
    </source>
</evidence>
<evidence type="ECO:0000256" key="14">
    <source>
        <dbReference type="ARBA" id="ARBA00023212"/>
    </source>
</evidence>
<evidence type="ECO:0000256" key="7">
    <source>
        <dbReference type="ARBA" id="ARBA00022741"/>
    </source>
</evidence>
<dbReference type="GO" id="GO:0072686">
    <property type="term" value="C:mitotic spindle"/>
    <property type="evidence" value="ECO:0007669"/>
    <property type="project" value="TreeGrafter"/>
</dbReference>
<keyword evidence="22" id="KW-1185">Reference proteome</keyword>
<keyword evidence="6 17" id="KW-0493">Microtubule</keyword>
<dbReference type="PROSITE" id="PS50067">
    <property type="entry name" value="KINESIN_MOTOR_2"/>
    <property type="match status" value="1"/>
</dbReference>
<keyword evidence="7 16" id="KW-0547">Nucleotide-binding</keyword>
<dbReference type="GO" id="GO:0051231">
    <property type="term" value="P:spindle elongation"/>
    <property type="evidence" value="ECO:0007669"/>
    <property type="project" value="TreeGrafter"/>
</dbReference>
<dbReference type="GO" id="GO:0008017">
    <property type="term" value="F:microtubule binding"/>
    <property type="evidence" value="ECO:0007669"/>
    <property type="project" value="InterPro"/>
</dbReference>
<dbReference type="InterPro" id="IPR001752">
    <property type="entry name" value="Kinesin_motor_dom"/>
</dbReference>
<dbReference type="Pfam" id="PF00225">
    <property type="entry name" value="Kinesin"/>
    <property type="match status" value="1"/>
</dbReference>
<keyword evidence="13 16" id="KW-0505">Motor protein</keyword>
<keyword evidence="5" id="KW-0597">Phosphoprotein</keyword>
<evidence type="ECO:0000256" key="6">
    <source>
        <dbReference type="ARBA" id="ARBA00022701"/>
    </source>
</evidence>
<feature type="non-terminal residue" evidence="21">
    <location>
        <position position="876"/>
    </location>
</feature>
<reference evidence="21 22" key="1">
    <citation type="submission" date="2019-09" db="EMBL/GenBank/DDBJ databases">
        <title>Bird 10,000 Genomes (B10K) Project - Family phase.</title>
        <authorList>
            <person name="Zhang G."/>
        </authorList>
    </citation>
    <scope>NUCLEOTIDE SEQUENCE [LARGE SCALE GENOMIC DNA]</scope>
    <source>
        <strain evidence="21">OUT-0059</strain>
        <tissue evidence="21">Muscle</tissue>
    </source>
</reference>
<dbReference type="GO" id="GO:0007018">
    <property type="term" value="P:microtubule-based movement"/>
    <property type="evidence" value="ECO:0007669"/>
    <property type="project" value="InterPro"/>
</dbReference>
<evidence type="ECO:0000256" key="17">
    <source>
        <dbReference type="RuleBase" id="RU000394"/>
    </source>
</evidence>
<evidence type="ECO:0000256" key="1">
    <source>
        <dbReference type="ARBA" id="ARBA00004186"/>
    </source>
</evidence>
<keyword evidence="11" id="KW-0333">Golgi apparatus</keyword>
<feature type="binding site" evidence="16">
    <location>
        <begin position="157"/>
        <end position="164"/>
    </location>
    <ligand>
        <name>ATP</name>
        <dbReference type="ChEBI" id="CHEBI:30616"/>
    </ligand>
</feature>
<dbReference type="CDD" id="cd21787">
    <property type="entry name" value="RBD_KIF20A"/>
    <property type="match status" value="1"/>
</dbReference>
<dbReference type="AlphaFoldDB" id="A0A7L3PH73"/>
<dbReference type="PROSITE" id="PS00411">
    <property type="entry name" value="KINESIN_MOTOR_1"/>
    <property type="match status" value="1"/>
</dbReference>
<keyword evidence="9" id="KW-0653">Protein transport</keyword>
<feature type="non-terminal residue" evidence="21">
    <location>
        <position position="1"/>
    </location>
</feature>
<dbReference type="CDD" id="cd01368">
    <property type="entry name" value="KISc_KIF23_like"/>
    <property type="match status" value="1"/>
</dbReference>
<evidence type="ECO:0000313" key="21">
    <source>
        <dbReference type="EMBL" id="NXU88800.1"/>
    </source>
</evidence>
<accession>A0A7L3PH73</accession>
<dbReference type="GO" id="GO:0005634">
    <property type="term" value="C:nucleus"/>
    <property type="evidence" value="ECO:0007669"/>
    <property type="project" value="TreeGrafter"/>
</dbReference>
<evidence type="ECO:0000256" key="18">
    <source>
        <dbReference type="SAM" id="Coils"/>
    </source>
</evidence>
<dbReference type="GO" id="GO:0005524">
    <property type="term" value="F:ATP binding"/>
    <property type="evidence" value="ECO:0007669"/>
    <property type="project" value="UniProtKB-UniRule"/>
</dbReference>
<evidence type="ECO:0000256" key="13">
    <source>
        <dbReference type="ARBA" id="ARBA00023175"/>
    </source>
</evidence>
<evidence type="ECO:0000256" key="5">
    <source>
        <dbReference type="ARBA" id="ARBA00022553"/>
    </source>
</evidence>
<evidence type="ECO:0000256" key="9">
    <source>
        <dbReference type="ARBA" id="ARBA00022927"/>
    </source>
</evidence>
<name>A0A7L3PH73_9DEND</name>
<evidence type="ECO:0000256" key="16">
    <source>
        <dbReference type="PROSITE-ProRule" id="PRU00283"/>
    </source>
</evidence>
<dbReference type="SUPFAM" id="SSF52540">
    <property type="entry name" value="P-loop containing nucleoside triphosphate hydrolases"/>
    <property type="match status" value="1"/>
</dbReference>
<evidence type="ECO:0000259" key="20">
    <source>
        <dbReference type="PROSITE" id="PS50067"/>
    </source>
</evidence>
<feature type="region of interest" description="Disordered" evidence="19">
    <location>
        <begin position="533"/>
        <end position="557"/>
    </location>
</feature>
<comment type="caution">
    <text evidence="21">The sequence shown here is derived from an EMBL/GenBank/DDBJ whole genome shotgun (WGS) entry which is preliminary data.</text>
</comment>
<keyword evidence="3" id="KW-0813">Transport</keyword>
<dbReference type="FunFam" id="3.40.850.10:FF:000095">
    <property type="entry name" value="Kinesin-like protein"/>
    <property type="match status" value="1"/>
</dbReference>
<keyword evidence="10" id="KW-0007">Acetylation</keyword>
<dbReference type="Proteomes" id="UP000551443">
    <property type="component" value="Unassembled WGS sequence"/>
</dbReference>
<evidence type="ECO:0000256" key="3">
    <source>
        <dbReference type="ARBA" id="ARBA00022448"/>
    </source>
</evidence>
<gene>
    <name evidence="21" type="primary">Kif20a_1</name>
    <name evidence="21" type="ORF">XIPELE_R02147</name>
</gene>
<sequence length="876" mass="98834">MAQALTSPGLFSDDEAAASPVLESTATGFGADVRKDLLSEFSAISPNLEGPQAVAEDSNGKLKVFLRVRPLKSTEVEKGEDQGCVCIENSETLLLKAPKNSFTMRSTERGVGQAVHRFSFSRIFGPDVGQKLFFDETMKQVVKDVLNGQNCLVYTYGITNSGKTHTIQGTNQDGGILPRSLATIFNSVGDQLYRAMDLKPSLSNEVIWLDSRQVKQEETKKQMMLQGGLWEEELLTPLKRSCSAESQLQATTSGSFDSGVAGLSSSSQLTSRSDLSQTEELGPLWADLDRISLTTTGDVQFSIWVSFFEIYNELIYDLLDPALPGQNRKRQTLRLCEDQTGNPYVKDLNWINVQDADEAWKLLKLGRKNQSFACTHMNQNSSRSHSIFSIRILHLQRVSGEVVPKISELSLCDLAGSERCKDQKSGDRIKEANNINTSLYTLGRCIAALRQNQQSKLKQMVVPFRDSKLTRVFQGFFTGRGRSCMIVNINQCASAYDETLYVAKFSAIASQLVQAPPTKLGLPSLQSIIKEHRRTSQVAEASEEVESEDEDTEDEADVSMYEKKDLLRAVEAARELLVQERLKKLQLEMQLREEICNEMLEHMQQKEQWWSQHVDVQREQLEELYEEKLTILKELLTDHYQEKIQERDEEISELQAALQEMKQKLESLDTKEKDLEQGLRRSKRVATSCALQKELADTKARLEQCQKELHTTTAELHKYQKIMEPPPSARPITMDVDRKLEDGQKNIRLLRSELEKIGVYLQSAERACCHSTGAGKLREALCTCDDILARQDQTLAELQNNMMLVKLDLRKKAACIAEQYQKLQASPTSKKRLGANRENLQPNQPPGKRPFLRNLLPRSATRPVATRGWQLRSVAL</sequence>
<dbReference type="InterPro" id="IPR019821">
    <property type="entry name" value="Kinesin_motor_CS"/>
</dbReference>
<evidence type="ECO:0000256" key="4">
    <source>
        <dbReference type="ARBA" id="ARBA00022490"/>
    </source>
</evidence>
<comment type="function">
    <text evidence="15">Mitotic kinesin required for chromosome passenger complex (CPC)-mediated cytokinesis. Following phosphorylation by PLK1, involved in recruitment of PLK1 to the central spindle. Interacts with guanosine triphosphate (GTP)-bound forms of RAB6A and RAB6B. May act as a motor required for the retrograde RAB6 regulated transport of Golgi membranes and associated vesicles along microtubules. Has a microtubule plus end-directed motility.</text>
</comment>
<proteinExistence type="inferred from homology"/>
<dbReference type="GO" id="GO:0005876">
    <property type="term" value="C:spindle microtubule"/>
    <property type="evidence" value="ECO:0007669"/>
    <property type="project" value="TreeGrafter"/>
</dbReference>
<evidence type="ECO:0000256" key="12">
    <source>
        <dbReference type="ARBA" id="ARBA00023054"/>
    </source>
</evidence>
<evidence type="ECO:0000256" key="19">
    <source>
        <dbReference type="SAM" id="MobiDB-lite"/>
    </source>
</evidence>
<dbReference type="SMART" id="SM00129">
    <property type="entry name" value="KISc"/>
    <property type="match status" value="1"/>
</dbReference>
<comment type="similarity">
    <text evidence="16 17">Belongs to the TRAFAC class myosin-kinesin ATPase superfamily. Kinesin family.</text>
</comment>
<evidence type="ECO:0000313" key="22">
    <source>
        <dbReference type="Proteomes" id="UP000551443"/>
    </source>
</evidence>
<keyword evidence="8 16" id="KW-0067">ATP-binding</keyword>
<dbReference type="PANTHER" id="PTHR47970">
    <property type="entry name" value="KINESIN-LIKE PROTEIN KIF11"/>
    <property type="match status" value="1"/>
</dbReference>
<protein>
    <recommendedName>
        <fullName evidence="17">Kinesin-like protein</fullName>
    </recommendedName>
</protein>
<organism evidence="21 22">
    <name type="scientific">Xiphorhynchus elegans</name>
    <name type="common">elegant woodcreeper</name>
    <dbReference type="NCBI Taxonomy" id="269412"/>
    <lineage>
        <taxon>Eukaryota</taxon>
        <taxon>Metazoa</taxon>
        <taxon>Chordata</taxon>
        <taxon>Craniata</taxon>
        <taxon>Vertebrata</taxon>
        <taxon>Euteleostomi</taxon>
        <taxon>Archelosauria</taxon>
        <taxon>Archosauria</taxon>
        <taxon>Dinosauria</taxon>
        <taxon>Saurischia</taxon>
        <taxon>Theropoda</taxon>
        <taxon>Coelurosauria</taxon>
        <taxon>Aves</taxon>
        <taxon>Neognathae</taxon>
        <taxon>Neoaves</taxon>
        <taxon>Telluraves</taxon>
        <taxon>Australaves</taxon>
        <taxon>Passeriformes</taxon>
        <taxon>Dendrocolaptidae</taxon>
        <taxon>Xiphorhynchus</taxon>
    </lineage>
</organism>
<evidence type="ECO:0000256" key="10">
    <source>
        <dbReference type="ARBA" id="ARBA00022990"/>
    </source>
</evidence>
<keyword evidence="12 18" id="KW-0175">Coiled coil</keyword>